<evidence type="ECO:0000256" key="8">
    <source>
        <dbReference type="ARBA" id="ARBA00023065"/>
    </source>
</evidence>
<comment type="subcellular location">
    <subcellularLocation>
        <location evidence="1">Membrane</location>
        <topology evidence="1">Multi-pass membrane protein</topology>
    </subcellularLocation>
</comment>
<evidence type="ECO:0000256" key="11">
    <source>
        <dbReference type="SAM" id="Coils"/>
    </source>
</evidence>
<organism evidence="15 16">
    <name type="scientific">Cafeteria roenbergensis</name>
    <name type="common">Marine flagellate</name>
    <dbReference type="NCBI Taxonomy" id="33653"/>
    <lineage>
        <taxon>Eukaryota</taxon>
        <taxon>Sar</taxon>
        <taxon>Stramenopiles</taxon>
        <taxon>Bigyra</taxon>
        <taxon>Opalozoa</taxon>
        <taxon>Bicosoecida</taxon>
        <taxon>Cafeteriaceae</taxon>
        <taxon>Cafeteria</taxon>
    </lineage>
</organism>
<evidence type="ECO:0000313" key="16">
    <source>
        <dbReference type="Proteomes" id="UP000324907"/>
    </source>
</evidence>
<evidence type="ECO:0000256" key="1">
    <source>
        <dbReference type="ARBA" id="ARBA00004141"/>
    </source>
</evidence>
<name>A0A5A8DQB9_CAFRO</name>
<evidence type="ECO:0000256" key="4">
    <source>
        <dbReference type="ARBA" id="ARBA00022692"/>
    </source>
</evidence>
<dbReference type="SUPFAM" id="SSF81324">
    <property type="entry name" value="Voltage-gated potassium channels"/>
    <property type="match status" value="1"/>
</dbReference>
<keyword evidence="8" id="KW-0406">Ion transport</keyword>
<dbReference type="GO" id="GO:0005249">
    <property type="term" value="F:voltage-gated potassium channel activity"/>
    <property type="evidence" value="ECO:0007669"/>
    <property type="project" value="InterPro"/>
</dbReference>
<evidence type="ECO:0000256" key="13">
    <source>
        <dbReference type="SAM" id="Phobius"/>
    </source>
</evidence>
<feature type="region of interest" description="Disordered" evidence="12">
    <location>
        <begin position="254"/>
        <end position="313"/>
    </location>
</feature>
<evidence type="ECO:0000256" key="6">
    <source>
        <dbReference type="ARBA" id="ARBA00022958"/>
    </source>
</evidence>
<keyword evidence="10" id="KW-0407">Ion channel</keyword>
<feature type="coiled-coil region" evidence="11">
    <location>
        <begin position="193"/>
        <end position="220"/>
    </location>
</feature>
<dbReference type="AlphaFoldDB" id="A0A5A8DQB9"/>
<keyword evidence="3" id="KW-0633">Potassium transport</keyword>
<dbReference type="PRINTS" id="PR00169">
    <property type="entry name" value="KCHANNEL"/>
</dbReference>
<dbReference type="PANTHER" id="PTHR11537:SF254">
    <property type="entry name" value="POTASSIUM VOLTAGE-GATED CHANNEL PROTEIN SHAB"/>
    <property type="match status" value="1"/>
</dbReference>
<dbReference type="InterPro" id="IPR028325">
    <property type="entry name" value="VG_K_chnl"/>
</dbReference>
<dbReference type="InterPro" id="IPR005821">
    <property type="entry name" value="Ion_trans_dom"/>
</dbReference>
<keyword evidence="9 13" id="KW-0472">Membrane</keyword>
<dbReference type="GO" id="GO:0001508">
    <property type="term" value="P:action potential"/>
    <property type="evidence" value="ECO:0007669"/>
    <property type="project" value="TreeGrafter"/>
</dbReference>
<keyword evidence="4 13" id="KW-0812">Transmembrane</keyword>
<keyword evidence="11" id="KW-0175">Coiled coil</keyword>
<sequence>MSRLVFLAVTPGFALDAFLLTPGILHLAGVADIFEPGRPTQLVVVLRVLRLVRAFKLLRYTPGSQQLLTVVQGKLEALVTSLLICFSFSLVLASGVFAAEFGTNPEFSSMLGAVWFAVVTVTTVGFGDVVPETSFGRVCGALLALTGTALYALPPAIVATGYLEHRDLDRRAKMAAFEKLFDRKRGLVLRSAFHRLRARVKNATRLLAKALRRQHAAEAEAMRAMAAGEPVDGRGRNLDATELELITAQKLFQQRSPGSLGGHSTDGSEATMAGKRGADTSHSALPYPLRQDSTRRGFMGQSGRTGFHGSSGRGGLVGEYGRGVPSFVSHSTARTNSRVTSAAKALLIACKGELSAGIRALVDAERWAVSPEAAGDDTSLPDLVRLQTHNHALLD</sequence>
<keyword evidence="2" id="KW-0813">Transport</keyword>
<feature type="transmembrane region" description="Helical" evidence="13">
    <location>
        <begin position="142"/>
        <end position="163"/>
    </location>
</feature>
<accession>A0A5A8DQB9</accession>
<proteinExistence type="predicted"/>
<dbReference type="Pfam" id="PF00520">
    <property type="entry name" value="Ion_trans"/>
    <property type="match status" value="1"/>
</dbReference>
<evidence type="ECO:0000259" key="14">
    <source>
        <dbReference type="Pfam" id="PF00520"/>
    </source>
</evidence>
<keyword evidence="5" id="KW-0631">Potassium channel</keyword>
<keyword evidence="7 13" id="KW-1133">Transmembrane helix</keyword>
<feature type="transmembrane region" description="Helical" evidence="13">
    <location>
        <begin position="111"/>
        <end position="130"/>
    </location>
</feature>
<dbReference type="Gene3D" id="1.10.287.70">
    <property type="match status" value="1"/>
</dbReference>
<protein>
    <recommendedName>
        <fullName evidence="14">Ion transport domain-containing protein</fullName>
    </recommendedName>
</protein>
<evidence type="ECO:0000256" key="12">
    <source>
        <dbReference type="SAM" id="MobiDB-lite"/>
    </source>
</evidence>
<evidence type="ECO:0000256" key="5">
    <source>
        <dbReference type="ARBA" id="ARBA00022826"/>
    </source>
</evidence>
<keyword evidence="6" id="KW-0630">Potassium</keyword>
<feature type="domain" description="Ion transport" evidence="14">
    <location>
        <begin position="12"/>
        <end position="161"/>
    </location>
</feature>
<comment type="caution">
    <text evidence="15">The sequence shown here is derived from an EMBL/GenBank/DDBJ whole genome shotgun (WGS) entry which is preliminary data.</text>
</comment>
<evidence type="ECO:0000256" key="7">
    <source>
        <dbReference type="ARBA" id="ARBA00022989"/>
    </source>
</evidence>
<dbReference type="GO" id="GO:0008076">
    <property type="term" value="C:voltage-gated potassium channel complex"/>
    <property type="evidence" value="ECO:0007669"/>
    <property type="project" value="InterPro"/>
</dbReference>
<reference evidence="15 16" key="1">
    <citation type="submission" date="2019-07" db="EMBL/GenBank/DDBJ databases">
        <title>Genomes of Cafeteria roenbergensis.</title>
        <authorList>
            <person name="Fischer M.G."/>
            <person name="Hackl T."/>
            <person name="Roman M."/>
        </authorList>
    </citation>
    <scope>NUCLEOTIDE SEQUENCE [LARGE SCALE GENOMIC DNA]</scope>
    <source>
        <strain evidence="15 16">RCC970-E3</strain>
    </source>
</reference>
<dbReference type="Proteomes" id="UP000324907">
    <property type="component" value="Unassembled WGS sequence"/>
</dbReference>
<evidence type="ECO:0000256" key="3">
    <source>
        <dbReference type="ARBA" id="ARBA00022538"/>
    </source>
</evidence>
<dbReference type="EMBL" id="VLTL01000037">
    <property type="protein sequence ID" value="KAA0166944.1"/>
    <property type="molecule type" value="Genomic_DNA"/>
</dbReference>
<evidence type="ECO:0000256" key="9">
    <source>
        <dbReference type="ARBA" id="ARBA00023136"/>
    </source>
</evidence>
<evidence type="ECO:0000313" key="15">
    <source>
        <dbReference type="EMBL" id="KAA0166944.1"/>
    </source>
</evidence>
<dbReference type="PANTHER" id="PTHR11537">
    <property type="entry name" value="VOLTAGE-GATED POTASSIUM CHANNEL"/>
    <property type="match status" value="1"/>
</dbReference>
<evidence type="ECO:0000256" key="2">
    <source>
        <dbReference type="ARBA" id="ARBA00022448"/>
    </source>
</evidence>
<evidence type="ECO:0000256" key="10">
    <source>
        <dbReference type="ARBA" id="ARBA00023303"/>
    </source>
</evidence>
<gene>
    <name evidence="15" type="ORF">FNF28_03015</name>
</gene>
<feature type="transmembrane region" description="Helical" evidence="13">
    <location>
        <begin position="77"/>
        <end position="99"/>
    </location>
</feature>